<name>A0ABX8Z462_9BACT</name>
<keyword evidence="1" id="KW-0227">DNA damage</keyword>
<dbReference type="Proteomes" id="UP000822862">
    <property type="component" value="Chromosome"/>
</dbReference>
<keyword evidence="4" id="KW-1185">Reference proteome</keyword>
<dbReference type="InterPro" id="IPR036388">
    <property type="entry name" value="WH-like_DNA-bd_sf"/>
</dbReference>
<dbReference type="InterPro" id="IPR014048">
    <property type="entry name" value="MethylDNA_cys_MeTrfase_DNA-bd"/>
</dbReference>
<dbReference type="SUPFAM" id="SSF53155">
    <property type="entry name" value="Methylated DNA-protein cysteine methyltransferase domain"/>
    <property type="match status" value="1"/>
</dbReference>
<dbReference type="SUPFAM" id="SSF46767">
    <property type="entry name" value="Methylated DNA-protein cysteine methyltransferase, C-terminal domain"/>
    <property type="match status" value="1"/>
</dbReference>
<proteinExistence type="predicted"/>
<dbReference type="PANTHER" id="PTHR10815:SF14">
    <property type="entry name" value="BIFUNCTIONAL TRANSCRIPTIONAL ACTIVATOR_DNA REPAIR ENZYME ADA"/>
    <property type="match status" value="1"/>
</dbReference>
<organism evidence="3 4">
    <name type="scientific">Candidatus Rhabdochlamydia porcellionis</name>
    <dbReference type="NCBI Taxonomy" id="225148"/>
    <lineage>
        <taxon>Bacteria</taxon>
        <taxon>Pseudomonadati</taxon>
        <taxon>Chlamydiota</taxon>
        <taxon>Chlamydiia</taxon>
        <taxon>Parachlamydiales</taxon>
        <taxon>Candidatus Rhabdochlamydiaceae</taxon>
        <taxon>Candidatus Rhabdochlamydia</taxon>
    </lineage>
</organism>
<evidence type="ECO:0000313" key="4">
    <source>
        <dbReference type="Proteomes" id="UP000822862"/>
    </source>
</evidence>
<dbReference type="CDD" id="cd06445">
    <property type="entry name" value="ATase"/>
    <property type="match status" value="1"/>
</dbReference>
<dbReference type="EMBL" id="CP075585">
    <property type="protein sequence ID" value="QZA58871.1"/>
    <property type="molecule type" value="Genomic_DNA"/>
</dbReference>
<dbReference type="Gene3D" id="3.30.160.70">
    <property type="entry name" value="Methylated DNA-protein cysteine methyltransferase domain"/>
    <property type="match status" value="1"/>
</dbReference>
<dbReference type="Gene3D" id="1.10.10.10">
    <property type="entry name" value="Winged helix-like DNA-binding domain superfamily/Winged helix DNA-binding domain"/>
    <property type="match status" value="1"/>
</dbReference>
<gene>
    <name evidence="3" type="ORF">RHAB15C_0000751</name>
</gene>
<evidence type="ECO:0000256" key="1">
    <source>
        <dbReference type="ARBA" id="ARBA00022763"/>
    </source>
</evidence>
<feature type="domain" description="Methylated-DNA-[protein]-cysteine S-methyltransferase DNA binding" evidence="2">
    <location>
        <begin position="86"/>
        <end position="165"/>
    </location>
</feature>
<dbReference type="RefSeq" id="WP_194845433.1">
    <property type="nucleotide sequence ID" value="NZ_CP075585.1"/>
</dbReference>
<dbReference type="InterPro" id="IPR036631">
    <property type="entry name" value="MGMT_N_sf"/>
</dbReference>
<protein>
    <submittedName>
        <fullName evidence="3">Bifunctional transcriptional activator/DNA repair enzyme Ada</fullName>
    </submittedName>
</protein>
<dbReference type="NCBIfam" id="TIGR00589">
    <property type="entry name" value="ogt"/>
    <property type="match status" value="1"/>
</dbReference>
<evidence type="ECO:0000313" key="3">
    <source>
        <dbReference type="EMBL" id="QZA58871.1"/>
    </source>
</evidence>
<sequence>MKEKEIIQYTIKNSSLGLILIATSTQGLCAVLLGDNFQDLKIDLQHLLPIALLNEYKEMAEASQILDLIKDPSRQFNIPLDERGTAFQKYVWRKLREIPVGSIMSYTDIAKKIHAPKSFRAVARACAANTLAIITPCYRVVRKNGMLSDHRWGIQRKKILLQRESAYFHNRIGKSTSNLEDLSEFNLTPRYKPYTLT</sequence>
<evidence type="ECO:0000259" key="2">
    <source>
        <dbReference type="Pfam" id="PF01035"/>
    </source>
</evidence>
<dbReference type="Pfam" id="PF01035">
    <property type="entry name" value="DNA_binding_1"/>
    <property type="match status" value="1"/>
</dbReference>
<reference evidence="3 4" key="1">
    <citation type="submission" date="2021-05" db="EMBL/GenBank/DDBJ databases">
        <title>Ecology and evolution of chlamydial symbionts of arthropods.</title>
        <authorList>
            <person name="Halter T."/>
            <person name="Sixt B.S."/>
            <person name="Toenshoff E.R."/>
            <person name="Koestlbacher S."/>
            <person name="Schulz F."/>
            <person name="Kostanjsek R."/>
            <person name="Collingro A."/>
            <person name="Hendrickx F."/>
            <person name="Horn M."/>
        </authorList>
    </citation>
    <scope>NUCLEOTIDE SEQUENCE [LARGE SCALE GENOMIC DNA]</scope>
    <source>
        <strain evidence="3 4">15C</strain>
    </source>
</reference>
<dbReference type="InterPro" id="IPR036217">
    <property type="entry name" value="MethylDNA_cys_MeTrfase_DNAb"/>
</dbReference>
<dbReference type="PANTHER" id="PTHR10815">
    <property type="entry name" value="METHYLATED-DNA--PROTEIN-CYSTEINE METHYLTRANSFERASE"/>
    <property type="match status" value="1"/>
</dbReference>
<accession>A0ABX8Z462</accession>